<evidence type="ECO:0000256" key="2">
    <source>
        <dbReference type="ARBA" id="ARBA00022884"/>
    </source>
</evidence>
<organism evidence="6 7">
    <name type="scientific">Gossypium tomentosum</name>
    <name type="common">Hawaiian cotton</name>
    <name type="synonym">Gossypium sandvicense</name>
    <dbReference type="NCBI Taxonomy" id="34277"/>
    <lineage>
        <taxon>Eukaryota</taxon>
        <taxon>Viridiplantae</taxon>
        <taxon>Streptophyta</taxon>
        <taxon>Embryophyta</taxon>
        <taxon>Tracheophyta</taxon>
        <taxon>Spermatophyta</taxon>
        <taxon>Magnoliopsida</taxon>
        <taxon>eudicotyledons</taxon>
        <taxon>Gunneridae</taxon>
        <taxon>Pentapetalae</taxon>
        <taxon>rosids</taxon>
        <taxon>malvids</taxon>
        <taxon>Malvales</taxon>
        <taxon>Malvaceae</taxon>
        <taxon>Malvoideae</taxon>
        <taxon>Gossypium</taxon>
    </lineage>
</organism>
<feature type="compositionally biased region" description="Pro residues" evidence="4">
    <location>
        <begin position="302"/>
        <end position="319"/>
    </location>
</feature>
<dbReference type="Proteomes" id="UP000322667">
    <property type="component" value="Chromosome D08"/>
</dbReference>
<feature type="region of interest" description="Disordered" evidence="4">
    <location>
        <begin position="300"/>
        <end position="354"/>
    </location>
</feature>
<evidence type="ECO:0000259" key="5">
    <source>
        <dbReference type="PROSITE" id="PS50137"/>
    </source>
</evidence>
<feature type="compositionally biased region" description="Basic and acidic residues" evidence="4">
    <location>
        <begin position="394"/>
        <end position="421"/>
    </location>
</feature>
<sequence length="421" mass="45667">MYKNQLQELAQRSCFNLPSYTCIREGPDHAPRFKATVNFNGETFESPHYCSTLRLAEHSAAEVALQSLSSRGPSHSLAARILDETGVYKNLLQEIAQRVGAPLPQYTTFRSGLGHLPVFTGTVELAGITFTGESAKNKKQAEKNAAMAAWTSLKQLAKETASFSSEPENNDELEQITIARALLNYRIKEKMAMANSSTAPIPFTKKFPIQNPRPTSPQPPATTSKILPFICRKVVPRNRSMSATASDKPILPSLQAPESRGPRMQKFPVAGAAPYVPIQQFRTPCHGIAPPVTIRTTVPVFSAPPRPAPSAVSPQPPASAVPTQQGQSGLSSQPPQCAASPLQPPSTVPPQLLRIPPPVTIRQAIPVFASPPVRKQDTPPVINEDTTTATKSHAQVEEDANTKTKDLQESETVRSLEQLKI</sequence>
<dbReference type="EMBL" id="CM017630">
    <property type="protein sequence ID" value="TYH59806.1"/>
    <property type="molecule type" value="Genomic_DNA"/>
</dbReference>
<feature type="domain" description="DRBM" evidence="5">
    <location>
        <begin position="87"/>
        <end position="155"/>
    </location>
</feature>
<reference evidence="6 7" key="1">
    <citation type="submission" date="2019-07" db="EMBL/GenBank/DDBJ databases">
        <title>WGS assembly of Gossypium tomentosum.</title>
        <authorList>
            <person name="Chen Z.J."/>
            <person name="Sreedasyam A."/>
            <person name="Ando A."/>
            <person name="Song Q."/>
            <person name="De L."/>
            <person name="Hulse-Kemp A."/>
            <person name="Ding M."/>
            <person name="Ye W."/>
            <person name="Kirkbride R."/>
            <person name="Jenkins J."/>
            <person name="Plott C."/>
            <person name="Lovell J."/>
            <person name="Lin Y.-M."/>
            <person name="Vaughn R."/>
            <person name="Liu B."/>
            <person name="Li W."/>
            <person name="Simpson S."/>
            <person name="Scheffler B."/>
            <person name="Saski C."/>
            <person name="Grover C."/>
            <person name="Hu G."/>
            <person name="Conover J."/>
            <person name="Carlson J."/>
            <person name="Shu S."/>
            <person name="Boston L."/>
            <person name="Williams M."/>
            <person name="Peterson D."/>
            <person name="Mcgee K."/>
            <person name="Jones D."/>
            <person name="Wendel J."/>
            <person name="Stelly D."/>
            <person name="Grimwood J."/>
            <person name="Schmutz J."/>
        </authorList>
    </citation>
    <scope>NUCLEOTIDE SEQUENCE [LARGE SCALE GENOMIC DNA]</scope>
    <source>
        <strain evidence="6">7179.01</strain>
    </source>
</reference>
<dbReference type="InterPro" id="IPR044451">
    <property type="entry name" value="AtDRB-like_DSRM_2"/>
</dbReference>
<feature type="compositionally biased region" description="Low complexity" evidence="4">
    <location>
        <begin position="320"/>
        <end position="336"/>
    </location>
</feature>
<accession>A0A5D2JZ34</accession>
<proteinExistence type="predicted"/>
<evidence type="ECO:0000256" key="4">
    <source>
        <dbReference type="SAM" id="MobiDB-lite"/>
    </source>
</evidence>
<dbReference type="FunFam" id="3.30.160.20:FF:000036">
    <property type="entry name" value="Double-stranded RNA-binding protein 2"/>
    <property type="match status" value="2"/>
</dbReference>
<feature type="region of interest" description="Disordered" evidence="4">
    <location>
        <begin position="370"/>
        <end position="421"/>
    </location>
</feature>
<evidence type="ECO:0000256" key="1">
    <source>
        <dbReference type="ARBA" id="ARBA00022737"/>
    </source>
</evidence>
<dbReference type="PANTHER" id="PTHR46031">
    <property type="match status" value="1"/>
</dbReference>
<evidence type="ECO:0000313" key="6">
    <source>
        <dbReference type="EMBL" id="TYH59806.1"/>
    </source>
</evidence>
<name>A0A5D2JZ34_GOSTO</name>
<feature type="domain" description="DRBM" evidence="5">
    <location>
        <begin position="1"/>
        <end position="70"/>
    </location>
</feature>
<dbReference type="InterPro" id="IPR014720">
    <property type="entry name" value="dsRBD_dom"/>
</dbReference>
<keyword evidence="2 3" id="KW-0694">RNA-binding</keyword>
<feature type="compositionally biased region" description="Polar residues" evidence="4">
    <location>
        <begin position="384"/>
        <end position="393"/>
    </location>
</feature>
<evidence type="ECO:0000313" key="7">
    <source>
        <dbReference type="Proteomes" id="UP000322667"/>
    </source>
</evidence>
<evidence type="ECO:0000256" key="3">
    <source>
        <dbReference type="PROSITE-ProRule" id="PRU00266"/>
    </source>
</evidence>
<dbReference type="GO" id="GO:0003725">
    <property type="term" value="F:double-stranded RNA binding"/>
    <property type="evidence" value="ECO:0007669"/>
    <property type="project" value="InterPro"/>
</dbReference>
<dbReference type="PANTHER" id="PTHR46031:SF26">
    <property type="entry name" value="DOUBLE-STRANDED RNA-BINDING PROTEIN 2"/>
    <property type="match status" value="1"/>
</dbReference>
<dbReference type="SUPFAM" id="SSF54768">
    <property type="entry name" value="dsRNA-binding domain-like"/>
    <property type="match status" value="2"/>
</dbReference>
<dbReference type="AlphaFoldDB" id="A0A5D2JZ34"/>
<feature type="region of interest" description="Disordered" evidence="4">
    <location>
        <begin position="240"/>
        <end position="263"/>
    </location>
</feature>
<keyword evidence="7" id="KW-1185">Reference proteome</keyword>
<keyword evidence="1" id="KW-0677">Repeat</keyword>
<dbReference type="Pfam" id="PF00035">
    <property type="entry name" value="dsrm"/>
    <property type="match status" value="2"/>
</dbReference>
<dbReference type="InterPro" id="IPR044450">
    <property type="entry name" value="AtDRB-like_DSRM_1"/>
</dbReference>
<dbReference type="CDD" id="cd19907">
    <property type="entry name" value="DSRM_AtDRB-like_rpt1"/>
    <property type="match status" value="1"/>
</dbReference>
<dbReference type="CDD" id="cd19908">
    <property type="entry name" value="DSRM_AtDRB-like_rpt2"/>
    <property type="match status" value="1"/>
</dbReference>
<dbReference type="PROSITE" id="PS50137">
    <property type="entry name" value="DS_RBD"/>
    <property type="match status" value="2"/>
</dbReference>
<protein>
    <recommendedName>
        <fullName evidence="5">DRBM domain-containing protein</fullName>
    </recommendedName>
</protein>
<dbReference type="SMART" id="SM00358">
    <property type="entry name" value="DSRM"/>
    <property type="match status" value="2"/>
</dbReference>
<gene>
    <name evidence="6" type="ORF">ES332_D08G247100v1</name>
</gene>
<dbReference type="Gene3D" id="3.30.160.20">
    <property type="match status" value="2"/>
</dbReference>